<dbReference type="Gene3D" id="2.40.50.1020">
    <property type="entry name" value="LytTr DNA-binding domain"/>
    <property type="match status" value="1"/>
</dbReference>
<evidence type="ECO:0000313" key="5">
    <source>
        <dbReference type="Proteomes" id="UP000294829"/>
    </source>
</evidence>
<feature type="domain" description="HTH LytTR-type" evidence="3">
    <location>
        <begin position="142"/>
        <end position="246"/>
    </location>
</feature>
<feature type="domain" description="Response regulatory" evidence="2">
    <location>
        <begin position="2"/>
        <end position="113"/>
    </location>
</feature>
<protein>
    <submittedName>
        <fullName evidence="4">Response regulator transcription factor</fullName>
    </submittedName>
</protein>
<dbReference type="InterPro" id="IPR001789">
    <property type="entry name" value="Sig_transdc_resp-reg_receiver"/>
</dbReference>
<feature type="modified residue" description="4-aspartylphosphate" evidence="1">
    <location>
        <position position="53"/>
    </location>
</feature>
<dbReference type="PROSITE" id="PS50110">
    <property type="entry name" value="RESPONSE_REGULATORY"/>
    <property type="match status" value="1"/>
</dbReference>
<dbReference type="InterPro" id="IPR011006">
    <property type="entry name" value="CheY-like_superfamily"/>
</dbReference>
<dbReference type="SMART" id="SM00850">
    <property type="entry name" value="LytTR"/>
    <property type="match status" value="1"/>
</dbReference>
<dbReference type="RefSeq" id="WP_133326187.1">
    <property type="nucleotide sequence ID" value="NZ_SMYL01000002.1"/>
</dbReference>
<dbReference type="PANTHER" id="PTHR37299:SF1">
    <property type="entry name" value="STAGE 0 SPORULATION PROTEIN A HOMOLOG"/>
    <property type="match status" value="1"/>
</dbReference>
<evidence type="ECO:0000259" key="2">
    <source>
        <dbReference type="PROSITE" id="PS50110"/>
    </source>
</evidence>
<keyword evidence="5" id="KW-1185">Reference proteome</keyword>
<name>A0A4R5W385_9BURK</name>
<evidence type="ECO:0000313" key="4">
    <source>
        <dbReference type="EMBL" id="TDK67189.1"/>
    </source>
</evidence>
<dbReference type="GO" id="GO:0000156">
    <property type="term" value="F:phosphorelay response regulator activity"/>
    <property type="evidence" value="ECO:0007669"/>
    <property type="project" value="InterPro"/>
</dbReference>
<reference evidence="4 5" key="1">
    <citation type="submission" date="2019-03" db="EMBL/GenBank/DDBJ databases">
        <title>Sapientia aquatica gen. nov., sp. nov., isolated from a crater lake.</title>
        <authorList>
            <person name="Felfoldi T."/>
            <person name="Szabo A."/>
            <person name="Toth E."/>
            <person name="Schumann P."/>
            <person name="Keki Z."/>
            <person name="Marialigeti K."/>
            <person name="Mathe I."/>
        </authorList>
    </citation>
    <scope>NUCLEOTIDE SEQUENCE [LARGE SCALE GENOMIC DNA]</scope>
    <source>
        <strain evidence="4 5">SA-152</strain>
    </source>
</reference>
<organism evidence="4 5">
    <name type="scientific">Sapientia aquatica</name>
    <dbReference type="NCBI Taxonomy" id="1549640"/>
    <lineage>
        <taxon>Bacteria</taxon>
        <taxon>Pseudomonadati</taxon>
        <taxon>Pseudomonadota</taxon>
        <taxon>Betaproteobacteria</taxon>
        <taxon>Burkholderiales</taxon>
        <taxon>Oxalobacteraceae</taxon>
        <taxon>Sapientia</taxon>
    </lineage>
</organism>
<dbReference type="InterPro" id="IPR046947">
    <property type="entry name" value="LytR-like"/>
</dbReference>
<keyword evidence="1" id="KW-0597">Phosphoprotein</keyword>
<dbReference type="EMBL" id="SMYL01000002">
    <property type="protein sequence ID" value="TDK67189.1"/>
    <property type="molecule type" value="Genomic_DNA"/>
</dbReference>
<dbReference type="Pfam" id="PF00072">
    <property type="entry name" value="Response_reg"/>
    <property type="match status" value="1"/>
</dbReference>
<sequence length="250" mass="28429">MNVIIIDDELLARRLTREYLSHHADINIIGECENGLQAVTAIAELNPDLIFLDIHMPKMSGLEVLDVTGRKSGVIFTTAYDEYALKAFELHAVDYLLKPFSQERFDAALNQARHLLSLGQQPTSAQSSNIDQLIRHQQIDRIAIRDRGQMHFIAIDKIDYIEAQDDYIMIHSEGKSILKTQALSDIETQLDPQKFIRIHRSYVINLAQLNRIERVTKDSVLAILNGGKQLPISRSGYERLKPLFNNSTAH</sequence>
<dbReference type="SUPFAM" id="SSF52172">
    <property type="entry name" value="CheY-like"/>
    <property type="match status" value="1"/>
</dbReference>
<evidence type="ECO:0000259" key="3">
    <source>
        <dbReference type="PROSITE" id="PS50930"/>
    </source>
</evidence>
<dbReference type="PANTHER" id="PTHR37299">
    <property type="entry name" value="TRANSCRIPTIONAL REGULATOR-RELATED"/>
    <property type="match status" value="1"/>
</dbReference>
<dbReference type="AlphaFoldDB" id="A0A4R5W385"/>
<dbReference type="Gene3D" id="3.40.50.2300">
    <property type="match status" value="1"/>
</dbReference>
<dbReference type="OrthoDB" id="8889669at2"/>
<dbReference type="Proteomes" id="UP000294829">
    <property type="component" value="Unassembled WGS sequence"/>
</dbReference>
<comment type="caution">
    <text evidence="4">The sequence shown here is derived from an EMBL/GenBank/DDBJ whole genome shotgun (WGS) entry which is preliminary data.</text>
</comment>
<gene>
    <name evidence="4" type="ORF">E2I14_05350</name>
</gene>
<evidence type="ECO:0000256" key="1">
    <source>
        <dbReference type="PROSITE-ProRule" id="PRU00169"/>
    </source>
</evidence>
<dbReference type="InterPro" id="IPR007492">
    <property type="entry name" value="LytTR_DNA-bd_dom"/>
</dbReference>
<dbReference type="SMART" id="SM00448">
    <property type="entry name" value="REC"/>
    <property type="match status" value="1"/>
</dbReference>
<dbReference type="Pfam" id="PF04397">
    <property type="entry name" value="LytTR"/>
    <property type="match status" value="1"/>
</dbReference>
<dbReference type="PROSITE" id="PS50930">
    <property type="entry name" value="HTH_LYTTR"/>
    <property type="match status" value="1"/>
</dbReference>
<dbReference type="GO" id="GO:0003677">
    <property type="term" value="F:DNA binding"/>
    <property type="evidence" value="ECO:0007669"/>
    <property type="project" value="InterPro"/>
</dbReference>
<accession>A0A4R5W385</accession>
<proteinExistence type="predicted"/>